<gene>
    <name evidence="2" type="ORF">EHYA_04647</name>
</gene>
<comment type="caution">
    <text evidence="2">The sequence shown here is derived from an EMBL/GenBank/DDBJ whole genome shotgun (WGS) entry which is preliminary data.</text>
</comment>
<accession>A0A401YQT3</accession>
<proteinExistence type="predicted"/>
<dbReference type="AlphaFoldDB" id="A0A401YQT3"/>
<name>A0A401YQT3_9ACTN</name>
<evidence type="ECO:0000256" key="1">
    <source>
        <dbReference type="SAM" id="MobiDB-lite"/>
    </source>
</evidence>
<dbReference type="EMBL" id="BIFH01000022">
    <property type="protein sequence ID" value="GCD96960.1"/>
    <property type="molecule type" value="Genomic_DNA"/>
</dbReference>
<feature type="compositionally biased region" description="Basic and acidic residues" evidence="1">
    <location>
        <begin position="61"/>
        <end position="73"/>
    </location>
</feature>
<dbReference type="Proteomes" id="UP000286931">
    <property type="component" value="Unassembled WGS sequence"/>
</dbReference>
<organism evidence="2 3">
    <name type="scientific">Embleya hyalina</name>
    <dbReference type="NCBI Taxonomy" id="516124"/>
    <lineage>
        <taxon>Bacteria</taxon>
        <taxon>Bacillati</taxon>
        <taxon>Actinomycetota</taxon>
        <taxon>Actinomycetes</taxon>
        <taxon>Kitasatosporales</taxon>
        <taxon>Streptomycetaceae</taxon>
        <taxon>Embleya</taxon>
    </lineage>
</organism>
<protein>
    <submittedName>
        <fullName evidence="2">Uncharacterized protein</fullName>
    </submittedName>
</protein>
<keyword evidence="3" id="KW-1185">Reference proteome</keyword>
<sequence length="113" mass="11950">MPWEVVRDCSGVAGPRRHAMWAAAPVRAQPPAVLMEPEVANGGSRHSMAPARQPSPNGGDAAKEERDTEERRCTNARTGSEAPDDTTRRSWATSHGPVVCEGCAACREAGADA</sequence>
<evidence type="ECO:0000313" key="2">
    <source>
        <dbReference type="EMBL" id="GCD96960.1"/>
    </source>
</evidence>
<feature type="region of interest" description="Disordered" evidence="1">
    <location>
        <begin position="35"/>
        <end position="94"/>
    </location>
</feature>
<reference evidence="2 3" key="1">
    <citation type="submission" date="2018-12" db="EMBL/GenBank/DDBJ databases">
        <title>Draft genome sequence of Embleya hyalina NBRC 13850T.</title>
        <authorList>
            <person name="Komaki H."/>
            <person name="Hosoyama A."/>
            <person name="Kimura A."/>
            <person name="Ichikawa N."/>
            <person name="Tamura T."/>
        </authorList>
    </citation>
    <scope>NUCLEOTIDE SEQUENCE [LARGE SCALE GENOMIC DNA]</scope>
    <source>
        <strain evidence="2 3">NBRC 13850</strain>
    </source>
</reference>
<evidence type="ECO:0000313" key="3">
    <source>
        <dbReference type="Proteomes" id="UP000286931"/>
    </source>
</evidence>